<dbReference type="EMBL" id="JAACJJ010000006">
    <property type="protein sequence ID" value="KAF5328087.1"/>
    <property type="molecule type" value="Genomic_DNA"/>
</dbReference>
<keyword evidence="7" id="KW-0479">Metal-binding</keyword>
<evidence type="ECO:0000256" key="6">
    <source>
        <dbReference type="ARBA" id="ARBA00022692"/>
    </source>
</evidence>
<dbReference type="PANTHER" id="PTHR46300">
    <property type="entry name" value="P450, PUTATIVE (EUROFUNG)-RELATED-RELATED"/>
    <property type="match status" value="1"/>
</dbReference>
<name>A0A8H5BTJ2_9AGAR</name>
<proteinExistence type="inferred from homology"/>
<reference evidence="14 15" key="1">
    <citation type="journal article" date="2020" name="ISME J.">
        <title>Uncovering the hidden diversity of litter-decomposition mechanisms in mushroom-forming fungi.</title>
        <authorList>
            <person name="Floudas D."/>
            <person name="Bentzer J."/>
            <person name="Ahren D."/>
            <person name="Johansson T."/>
            <person name="Persson P."/>
            <person name="Tunlid A."/>
        </authorList>
    </citation>
    <scope>NUCLEOTIDE SEQUENCE [LARGE SCALE GENOMIC DNA]</scope>
    <source>
        <strain evidence="14 15">CBS 101986</strain>
    </source>
</reference>
<evidence type="ECO:0000313" key="14">
    <source>
        <dbReference type="EMBL" id="KAF5328087.1"/>
    </source>
</evidence>
<dbReference type="AlphaFoldDB" id="A0A8H5BTJ2"/>
<evidence type="ECO:0000256" key="8">
    <source>
        <dbReference type="ARBA" id="ARBA00022989"/>
    </source>
</evidence>
<dbReference type="InterPro" id="IPR050364">
    <property type="entry name" value="Cytochrome_P450_fung"/>
</dbReference>
<evidence type="ECO:0000256" key="5">
    <source>
        <dbReference type="ARBA" id="ARBA00022617"/>
    </source>
</evidence>
<comment type="subcellular location">
    <subcellularLocation>
        <location evidence="2">Membrane</location>
        <topology evidence="2">Single-pass membrane protein</topology>
    </subcellularLocation>
</comment>
<dbReference type="OrthoDB" id="1055148at2759"/>
<evidence type="ECO:0000256" key="7">
    <source>
        <dbReference type="ARBA" id="ARBA00022723"/>
    </source>
</evidence>
<keyword evidence="11" id="KW-0503">Monooxygenase</keyword>
<comment type="cofactor">
    <cofactor evidence="1">
        <name>heme</name>
        <dbReference type="ChEBI" id="CHEBI:30413"/>
    </cofactor>
</comment>
<keyword evidence="5" id="KW-0349">Heme</keyword>
<keyword evidence="6" id="KW-0812">Transmembrane</keyword>
<dbReference type="GO" id="GO:0005506">
    <property type="term" value="F:iron ion binding"/>
    <property type="evidence" value="ECO:0007669"/>
    <property type="project" value="InterPro"/>
</dbReference>
<accession>A0A8H5BTJ2</accession>
<dbReference type="PANTHER" id="PTHR46300:SF2">
    <property type="entry name" value="CYTOCHROME P450 MONOOXYGENASE ALNH-RELATED"/>
    <property type="match status" value="1"/>
</dbReference>
<keyword evidence="8" id="KW-1133">Transmembrane helix</keyword>
<gene>
    <name evidence="14" type="ORF">D9619_013662</name>
</gene>
<evidence type="ECO:0000256" key="1">
    <source>
        <dbReference type="ARBA" id="ARBA00001971"/>
    </source>
</evidence>
<evidence type="ECO:0000256" key="11">
    <source>
        <dbReference type="ARBA" id="ARBA00023033"/>
    </source>
</evidence>
<keyword evidence="10" id="KW-0408">Iron</keyword>
<evidence type="ECO:0000256" key="4">
    <source>
        <dbReference type="ARBA" id="ARBA00010617"/>
    </source>
</evidence>
<dbReference type="SUPFAM" id="SSF48264">
    <property type="entry name" value="Cytochrome P450"/>
    <property type="match status" value="1"/>
</dbReference>
<dbReference type="InterPro" id="IPR002401">
    <property type="entry name" value="Cyt_P450_E_grp-I"/>
</dbReference>
<sequence length="251" mass="28211">MERSFEQAEKLNGPIAFLVEAGPDLKNWPTFLSRSGFTKTLDEIKKIFTACRVDPFILSKKMIPSLSPDDAKRKEDLVMDCASVMYAAATDSTSSTLRTFFALMSLHPHVMKRAQEDIDRVTEQERLPTFDDWDRLPYINAIIMEVLRYNTVTPLGASSPGKTTHFLLTSEAPTAGLPHGVAQDDIYNGMLIPKGSMVCANLWLIYRDPEIFEEPDAFKPERFLGEKGARCRDVLNLSWGMGRSLLSVSKN</sequence>
<dbReference type="Gene3D" id="1.10.630.10">
    <property type="entry name" value="Cytochrome P450"/>
    <property type="match status" value="1"/>
</dbReference>
<evidence type="ECO:0000256" key="9">
    <source>
        <dbReference type="ARBA" id="ARBA00023002"/>
    </source>
</evidence>
<keyword evidence="12" id="KW-0472">Membrane</keyword>
<evidence type="ECO:0000256" key="3">
    <source>
        <dbReference type="ARBA" id="ARBA00005179"/>
    </source>
</evidence>
<evidence type="ECO:0000256" key="10">
    <source>
        <dbReference type="ARBA" id="ARBA00023004"/>
    </source>
</evidence>
<evidence type="ECO:0000256" key="2">
    <source>
        <dbReference type="ARBA" id="ARBA00004167"/>
    </source>
</evidence>
<dbReference type="GO" id="GO:0016020">
    <property type="term" value="C:membrane"/>
    <property type="evidence" value="ECO:0007669"/>
    <property type="project" value="UniProtKB-SubCell"/>
</dbReference>
<dbReference type="GO" id="GO:0004497">
    <property type="term" value="F:monooxygenase activity"/>
    <property type="evidence" value="ECO:0007669"/>
    <property type="project" value="UniProtKB-KW"/>
</dbReference>
<organism evidence="14 15">
    <name type="scientific">Psilocybe cf. subviscida</name>
    <dbReference type="NCBI Taxonomy" id="2480587"/>
    <lineage>
        <taxon>Eukaryota</taxon>
        <taxon>Fungi</taxon>
        <taxon>Dikarya</taxon>
        <taxon>Basidiomycota</taxon>
        <taxon>Agaricomycotina</taxon>
        <taxon>Agaricomycetes</taxon>
        <taxon>Agaricomycetidae</taxon>
        <taxon>Agaricales</taxon>
        <taxon>Agaricineae</taxon>
        <taxon>Strophariaceae</taxon>
        <taxon>Psilocybe</taxon>
    </lineage>
</organism>
<keyword evidence="15" id="KW-1185">Reference proteome</keyword>
<dbReference type="GO" id="GO:0016705">
    <property type="term" value="F:oxidoreductase activity, acting on paired donors, with incorporation or reduction of molecular oxygen"/>
    <property type="evidence" value="ECO:0007669"/>
    <property type="project" value="InterPro"/>
</dbReference>
<dbReference type="PRINTS" id="PR00463">
    <property type="entry name" value="EP450I"/>
</dbReference>
<keyword evidence="13" id="KW-0325">Glycoprotein</keyword>
<dbReference type="Pfam" id="PF00067">
    <property type="entry name" value="p450"/>
    <property type="match status" value="2"/>
</dbReference>
<evidence type="ECO:0000313" key="15">
    <source>
        <dbReference type="Proteomes" id="UP000567179"/>
    </source>
</evidence>
<dbReference type="GO" id="GO:0020037">
    <property type="term" value="F:heme binding"/>
    <property type="evidence" value="ECO:0007669"/>
    <property type="project" value="InterPro"/>
</dbReference>
<evidence type="ECO:0000256" key="12">
    <source>
        <dbReference type="ARBA" id="ARBA00023136"/>
    </source>
</evidence>
<comment type="pathway">
    <text evidence="3">Secondary metabolite biosynthesis.</text>
</comment>
<evidence type="ECO:0008006" key="16">
    <source>
        <dbReference type="Google" id="ProtNLM"/>
    </source>
</evidence>
<dbReference type="InterPro" id="IPR001128">
    <property type="entry name" value="Cyt_P450"/>
</dbReference>
<dbReference type="InterPro" id="IPR036396">
    <property type="entry name" value="Cyt_P450_sf"/>
</dbReference>
<protein>
    <recommendedName>
        <fullName evidence="16">Cytochrome P450</fullName>
    </recommendedName>
</protein>
<dbReference type="Proteomes" id="UP000567179">
    <property type="component" value="Unassembled WGS sequence"/>
</dbReference>
<comment type="similarity">
    <text evidence="4">Belongs to the cytochrome P450 family.</text>
</comment>
<evidence type="ECO:0000256" key="13">
    <source>
        <dbReference type="ARBA" id="ARBA00023180"/>
    </source>
</evidence>
<comment type="caution">
    <text evidence="14">The sequence shown here is derived from an EMBL/GenBank/DDBJ whole genome shotgun (WGS) entry which is preliminary data.</text>
</comment>
<keyword evidence="9" id="KW-0560">Oxidoreductase</keyword>